<accession>A0A2P2N2I5</accession>
<evidence type="ECO:0000313" key="1">
    <source>
        <dbReference type="EMBL" id="MBX36675.1"/>
    </source>
</evidence>
<organism evidence="1">
    <name type="scientific">Rhizophora mucronata</name>
    <name type="common">Asiatic mangrove</name>
    <dbReference type="NCBI Taxonomy" id="61149"/>
    <lineage>
        <taxon>Eukaryota</taxon>
        <taxon>Viridiplantae</taxon>
        <taxon>Streptophyta</taxon>
        <taxon>Embryophyta</taxon>
        <taxon>Tracheophyta</taxon>
        <taxon>Spermatophyta</taxon>
        <taxon>Magnoliopsida</taxon>
        <taxon>eudicotyledons</taxon>
        <taxon>Gunneridae</taxon>
        <taxon>Pentapetalae</taxon>
        <taxon>rosids</taxon>
        <taxon>fabids</taxon>
        <taxon>Malpighiales</taxon>
        <taxon>Rhizophoraceae</taxon>
        <taxon>Rhizophora</taxon>
    </lineage>
</organism>
<reference evidence="1" key="1">
    <citation type="submission" date="2018-02" db="EMBL/GenBank/DDBJ databases">
        <title>Rhizophora mucronata_Transcriptome.</title>
        <authorList>
            <person name="Meera S.P."/>
            <person name="Sreeshan A."/>
            <person name="Augustine A."/>
        </authorList>
    </citation>
    <scope>NUCLEOTIDE SEQUENCE</scope>
    <source>
        <tissue evidence="1">Leaf</tissue>
    </source>
</reference>
<sequence length="46" mass="5221">MIFGLCYFTKSIVLMQSLLHMQSLLDRVKHSSGEPHFGLTEALMLP</sequence>
<dbReference type="AlphaFoldDB" id="A0A2P2N2I5"/>
<dbReference type="EMBL" id="GGEC01056191">
    <property type="protein sequence ID" value="MBX36675.1"/>
    <property type="molecule type" value="Transcribed_RNA"/>
</dbReference>
<protein>
    <submittedName>
        <fullName evidence="1">Uncharacterized protein</fullName>
    </submittedName>
</protein>
<proteinExistence type="predicted"/>
<name>A0A2P2N2I5_RHIMU</name>